<protein>
    <recommendedName>
        <fullName evidence="3">Tetratricopeptide repeat protein</fullName>
    </recommendedName>
</protein>
<evidence type="ECO:0000313" key="1">
    <source>
        <dbReference type="EMBL" id="WCL54447.1"/>
    </source>
</evidence>
<dbReference type="SUPFAM" id="SSF48452">
    <property type="entry name" value="TPR-like"/>
    <property type="match status" value="1"/>
</dbReference>
<dbReference type="AlphaFoldDB" id="A0AAE9XNU6"/>
<evidence type="ECO:0000313" key="2">
    <source>
        <dbReference type="Proteomes" id="UP001217500"/>
    </source>
</evidence>
<dbReference type="SUPFAM" id="SSF52540">
    <property type="entry name" value="P-loop containing nucleoside triphosphate hydrolases"/>
    <property type="match status" value="1"/>
</dbReference>
<dbReference type="Gene3D" id="3.40.50.300">
    <property type="entry name" value="P-loop containing nucleotide triphosphate hydrolases"/>
    <property type="match status" value="1"/>
</dbReference>
<dbReference type="InterPro" id="IPR027417">
    <property type="entry name" value="P-loop_NTPase"/>
</dbReference>
<organism evidence="1 2">
    <name type="scientific">Gimibacter soli</name>
    <dbReference type="NCBI Taxonomy" id="3024400"/>
    <lineage>
        <taxon>Bacteria</taxon>
        <taxon>Pseudomonadati</taxon>
        <taxon>Pseudomonadota</taxon>
        <taxon>Alphaproteobacteria</taxon>
        <taxon>Kordiimonadales</taxon>
        <taxon>Temperatibacteraceae</taxon>
        <taxon>Gimibacter</taxon>
    </lineage>
</organism>
<keyword evidence="2" id="KW-1185">Reference proteome</keyword>
<evidence type="ECO:0008006" key="3">
    <source>
        <dbReference type="Google" id="ProtNLM"/>
    </source>
</evidence>
<dbReference type="Gene3D" id="1.25.40.10">
    <property type="entry name" value="Tetratricopeptide repeat domain"/>
    <property type="match status" value="1"/>
</dbReference>
<gene>
    <name evidence="1" type="ORF">PH603_01575</name>
</gene>
<accession>A0AAE9XNU6</accession>
<proteinExistence type="predicted"/>
<dbReference type="KEGG" id="gso:PH603_01575"/>
<reference evidence="1" key="1">
    <citation type="submission" date="2023-01" db="EMBL/GenBank/DDBJ databases">
        <title>The genome sequence of Kordiimonadaceae bacterium 6D33.</title>
        <authorList>
            <person name="Liu Y."/>
        </authorList>
    </citation>
    <scope>NUCLEOTIDE SEQUENCE</scope>
    <source>
        <strain evidence="1">6D33</strain>
    </source>
</reference>
<dbReference type="EMBL" id="CP116805">
    <property type="protein sequence ID" value="WCL54447.1"/>
    <property type="molecule type" value="Genomic_DNA"/>
</dbReference>
<dbReference type="InterPro" id="IPR011990">
    <property type="entry name" value="TPR-like_helical_dom_sf"/>
</dbReference>
<dbReference type="RefSeq" id="WP_289504166.1">
    <property type="nucleotide sequence ID" value="NZ_CP116805.1"/>
</dbReference>
<dbReference type="Proteomes" id="UP001217500">
    <property type="component" value="Chromosome"/>
</dbReference>
<name>A0AAE9XNU6_9PROT</name>
<sequence length="432" mass="48148">MTAHFPAPPRLTRPKLKRAFVHIGTTKTGTSSIQQRLFRNRDNLQGAGILYPANEANHVFFASAFRLEPTEISNNLREGLGQPTVLARHIEREFEKLAAELDAFTGDTLVISSEFLCDTPEEGCTAMAAWLHAVAEEITIVCYIRHPVFHAISSAQQVIRSGLRTLEQTEDELYFYSPSNILPRFIDAFGRPRVLVRPFEREALKDGDVVTDFLGIVGEDAAILTNDAPEEANPAMSLEAALIADALMQKEAYRQDGDWNPNRARSHGFNLIPGSPFSFSKAAYKRLTQKAAPDLRYLKKVFGVTFAKLPPKSIKDPKPAWGPETIEGLADHINKLALEGQHARAKVFFLNAREAMRNGNRQKAMLGVQRALVLKPEFPQAAMLLCRLLRAAGRLDEAITQAKRQIELRPDFEPMQLLLARLEANEGEEDAG</sequence>